<evidence type="ECO:0000313" key="2">
    <source>
        <dbReference type="Proteomes" id="UP001327560"/>
    </source>
</evidence>
<dbReference type="Proteomes" id="UP001327560">
    <property type="component" value="Chromosome 1"/>
</dbReference>
<evidence type="ECO:0000313" key="1">
    <source>
        <dbReference type="EMBL" id="WOK94631.1"/>
    </source>
</evidence>
<dbReference type="EMBL" id="CP136890">
    <property type="protein sequence ID" value="WOK94631.1"/>
    <property type="molecule type" value="Genomic_DNA"/>
</dbReference>
<protein>
    <submittedName>
        <fullName evidence="1">Uncharacterized protein</fullName>
    </submittedName>
</protein>
<dbReference type="AlphaFoldDB" id="A0AAQ3JTQ3"/>
<sequence length="133" mass="15116">MLTSNTLAIVDQMSTVLTSFELPSLSRRLLAKNEVSDHREFPEWFHHEKQRLLVLPPQEMKSDATVAKDGSGVCVLDKFGVLYHDPFTLGLRVLQQPSLPIHVASVMDRHRRVRGHLRRRQDGLVPASAKREA</sequence>
<accession>A0AAQ3JTQ3</accession>
<reference evidence="1 2" key="1">
    <citation type="submission" date="2023-10" db="EMBL/GenBank/DDBJ databases">
        <title>Chromosome-scale genome assembly provides insights into flower coloration mechanisms of Canna indica.</title>
        <authorList>
            <person name="Li C."/>
        </authorList>
    </citation>
    <scope>NUCLEOTIDE SEQUENCE [LARGE SCALE GENOMIC DNA]</scope>
    <source>
        <tissue evidence="1">Flower</tissue>
    </source>
</reference>
<keyword evidence="2" id="KW-1185">Reference proteome</keyword>
<proteinExistence type="predicted"/>
<organism evidence="1 2">
    <name type="scientific">Canna indica</name>
    <name type="common">Indian-shot</name>
    <dbReference type="NCBI Taxonomy" id="4628"/>
    <lineage>
        <taxon>Eukaryota</taxon>
        <taxon>Viridiplantae</taxon>
        <taxon>Streptophyta</taxon>
        <taxon>Embryophyta</taxon>
        <taxon>Tracheophyta</taxon>
        <taxon>Spermatophyta</taxon>
        <taxon>Magnoliopsida</taxon>
        <taxon>Liliopsida</taxon>
        <taxon>Zingiberales</taxon>
        <taxon>Cannaceae</taxon>
        <taxon>Canna</taxon>
    </lineage>
</organism>
<gene>
    <name evidence="1" type="ORF">Cni_G03336</name>
</gene>
<name>A0AAQ3JTQ3_9LILI</name>